<sequence>MSPWDKEGIDGNVRWAVTYIGDYVKDWRFGILVEDTAGNKYNEIYEVQRVPMFGLDVFDTVEINKILDELFEKILKK</sequence>
<accession>A0A1X9SG85</accession>
<protein>
    <submittedName>
        <fullName evidence="1">Uncharacterized protein</fullName>
    </submittedName>
</protein>
<gene>
    <name evidence="1" type="ORF">FLAPJACK_157</name>
</gene>
<dbReference type="Proteomes" id="UP000222741">
    <property type="component" value="Segment"/>
</dbReference>
<organism evidence="1 2">
    <name type="scientific">Bacillus phage Flapjack</name>
    <dbReference type="NCBI Taxonomy" id="1983465"/>
    <lineage>
        <taxon>Viruses</taxon>
        <taxon>Duplodnaviria</taxon>
        <taxon>Heunggongvirae</taxon>
        <taxon>Uroviricota</taxon>
        <taxon>Caudoviricetes</taxon>
        <taxon>Herelleviridae</taxon>
        <taxon>Bastillevirinae</taxon>
        <taxon>Bequatrovirus</taxon>
        <taxon>Bequatrovirus spock</taxon>
    </lineage>
</organism>
<name>A0A1X9SG85_9CAUD</name>
<proteinExistence type="predicted"/>
<evidence type="ECO:0000313" key="2">
    <source>
        <dbReference type="Proteomes" id="UP000222741"/>
    </source>
</evidence>
<evidence type="ECO:0000313" key="1">
    <source>
        <dbReference type="EMBL" id="ARQ95068.1"/>
    </source>
</evidence>
<dbReference type="EMBL" id="KY888882">
    <property type="protein sequence ID" value="ARQ95068.1"/>
    <property type="molecule type" value="Genomic_DNA"/>
</dbReference>
<reference evidence="2" key="1">
    <citation type="submission" date="2017-04" db="EMBL/GenBank/DDBJ databases">
        <authorList>
            <person name="Abille Z."/>
            <person name="Afsharjavan R."/>
            <person name="Alms C.E."/>
            <person name="Anil A."/>
            <person name="Azuma E.A."/>
            <person name="Boateng D."/>
            <person name="Bowden K.V."/>
            <person name="Bui Q."/>
            <person name="Callaghan K.D."/>
            <person name="Canova P.N."/>
            <person name="Carter A.-G.V."/>
            <person name="Carty B."/>
            <person name="Choudhary A."/>
            <person name="Chugh K."/>
            <person name="Clark C.B."/>
            <person name="Clark J."/>
            <person name="Cortez R."/>
            <person name="Dalwadi R.M."/>
            <person name="Daou G."/>
            <person name="Das M."/>
            <person name="Dasari S."/>
            <person name="Davis E.H."/>
            <person name="Defreitas N."/>
            <person name="Demirji J."/>
            <person name="Endres C."/>
            <person name="Fakhar S."/>
            <person name="Feeley N."/>
            <person name="Flores D.C."/>
            <person name="Fowler A.R."/>
            <person name="George T."/>
            <person name="Greis H.L."/>
            <person name="Groleau D.L."/>
            <person name="Gulati J.K."/>
            <person name="Guzman W."/>
            <person name="Hallworth A.N."/>
            <person name="Hariri A."/>
            <person name="Haya V.N."/>
            <person name="Hoffman A.K."/>
            <person name="Horne B."/>
            <person name="Howard T."/>
            <person name="Iglesia A.J."/>
            <person name="Ijezie O.D."/>
            <person name="Incognito N.A."/>
            <person name="Inen J.A."/>
            <person name="Jaiswal A."/>
            <person name="Jezek R.A."/>
            <person name="Kawa A.C."/>
            <person name="Khan F."/>
            <person name="Khin A.C."/>
            <person name="Knapo J."/>
            <person name="Kong A.S."/>
            <person name="Le B.Q."/>
            <person name="Le Q.M."/>
            <person name="Le T.-H.M."/>
            <person name="Lee M."/>
            <person name="Lockwood J.L."/>
            <person name="Loto-Rojas G.S."/>
            <person name="Mantzavinos A."/>
            <person name="Martinez D.R."/>
            <person name="Meadows A.R."/>
            <person name="Mehr S."/>
            <person name="Mellon M.N."/>
            <person name="Memon S."/>
            <person name="Miller B."/>
            <person name="Min S."/>
            <person name="Mitchell L.M."/>
            <person name="Mohamed I.R."/>
            <person name="Mohammed F.O."/>
            <person name="More S."/>
            <person name="Muntaha S."/>
            <person name="Nadeem I."/>
            <person name="Ndjeumen-Njinguet A.S."/>
            <person name="Ng P."/>
            <person name="Ngu V.E."/>
            <person name="Nguyen B.N."/>
            <person name="OHern C.T."/>
            <person name="Oboh U.S."/>
            <person name="Pagano C.W."/>
            <person name="Panakal P.R."/>
            <person name="Park D.A."/>
            <person name="Parsana D."/>
            <person name="Patel P."/>
            <person name="Patel V.S."/>
            <person name="Patwardhan V.M."/>
            <person name="Pawar S.D."/>
            <person name="Payne V.R."/>
            <person name="Petricel I.M."/>
            <person name="Phillips C."/>
            <person name="Puglisi K.M."/>
            <person name="Ramaprasad G."/>
            <person name="Raza A.S."/>
            <person name="Rivera-Oven A.G."/>
            <person name="Robins E."/>
            <person name="Roeun D.C."/>
            <person name="Rostovtseva N."/>
            <person name="Sadat M."/>
            <person name="Seas A."/>
            <person name="So E.J."/>
            <person name="Sogbesan C."/>
            <person name="Strumsky L.A."/>
            <person name="Sun J.L."/>
            <person name="Sutherland H.J."/>
            <person name="Tchakounte I."/>
            <person name="Tewell J.R."/>
            <person name="Thapa D.J."/>
            <person name="Tkach Y."/>
            <person name="Tran C.D."/>
            <person name="Tran V."/>
            <person name="Vithayathil T."/>
            <person name="Vivekanandan A."/>
            <person name="Wang S.R."/>
            <person name="White E."/>
            <person name="Yang A.L."/>
            <person name="Ye D.T."/>
            <person name="Yirenkyi M."/>
            <person name="Zarb J.S."/>
            <person name="Zhang S."/>
            <person name="Zhou M.T."/>
            <person name="Cao A."/>
            <person name="Nguyen K.M."/>
            <person name="Patel K."/>
            <person name="Patel P."/>
            <person name="Pennington E."/>
            <person name="Sendze O."/>
            <person name="Zahangir S."/>
            <person name="Correa-Mendez M."/>
            <person name="Fabian M.F."/>
            <person name="Liu S."/>
            <person name="Jethmalani Y."/>
            <person name="Nunn R."/>
            <person name="Prakash A."/>
            <person name="Louise T."/>
            <person name="Russell D.A."/>
            <person name="Hatfull G.F."/>
            <person name="Erill I."/>
            <person name="Caruso S.M."/>
        </authorList>
    </citation>
    <scope>NUCLEOTIDE SEQUENCE [LARGE SCALE GENOMIC DNA]</scope>
</reference>